<evidence type="ECO:0000313" key="2">
    <source>
        <dbReference type="Proteomes" id="UP000182762"/>
    </source>
</evidence>
<proteinExistence type="predicted"/>
<keyword evidence="2" id="KW-1185">Reference proteome</keyword>
<accession>A0A1I5X0Z2</accession>
<reference evidence="1 2" key="1">
    <citation type="submission" date="2016-10" db="EMBL/GenBank/DDBJ databases">
        <authorList>
            <person name="Varghese N."/>
            <person name="Submissions S."/>
        </authorList>
    </citation>
    <scope>NUCLEOTIDE SEQUENCE [LARGE SCALE GENOMIC DNA]</scope>
    <source>
        <strain evidence="1 2">DSM 13796</strain>
    </source>
</reference>
<organism evidence="1 2">
    <name type="scientific">Priestia endophytica DSM 13796</name>
    <dbReference type="NCBI Taxonomy" id="1121089"/>
    <lineage>
        <taxon>Bacteria</taxon>
        <taxon>Bacillati</taxon>
        <taxon>Bacillota</taxon>
        <taxon>Bacilli</taxon>
        <taxon>Bacillales</taxon>
        <taxon>Bacillaceae</taxon>
        <taxon>Priestia</taxon>
    </lineage>
</organism>
<sequence>MPLNYQNQLSVLKDILSEHQSDCCGTVSECEQMERLAKSMLANAQTKEEVKKTLENIYYYSQAGKGSSELNQYIQTNQANLTQWMDELHTLS</sequence>
<dbReference type="EMBL" id="FOXX01000001">
    <property type="protein sequence ID" value="SFQ25367.1"/>
    <property type="molecule type" value="Genomic_DNA"/>
</dbReference>
<dbReference type="InterPro" id="IPR025547">
    <property type="entry name" value="YtzH"/>
</dbReference>
<dbReference type="RefSeq" id="WP_061802252.1">
    <property type="nucleotide sequence ID" value="NZ_FOXX01000001.1"/>
</dbReference>
<name>A0A1I5X0Z2_9BACI</name>
<dbReference type="Proteomes" id="UP000182762">
    <property type="component" value="Unassembled WGS sequence"/>
</dbReference>
<evidence type="ECO:0000313" key="1">
    <source>
        <dbReference type="EMBL" id="SFQ25367.1"/>
    </source>
</evidence>
<gene>
    <name evidence="1" type="ORF">SAMN02745910_00838</name>
</gene>
<dbReference type="GeneID" id="93709591"/>
<comment type="caution">
    <text evidence="1">The sequence shown here is derived from an EMBL/GenBank/DDBJ whole genome shotgun (WGS) entry which is preliminary data.</text>
</comment>
<dbReference type="Pfam" id="PF14165">
    <property type="entry name" value="YtzH"/>
    <property type="match status" value="1"/>
</dbReference>
<protein>
    <submittedName>
        <fullName evidence="1">YtzH-like protein</fullName>
    </submittedName>
</protein>